<dbReference type="SUPFAM" id="SSF82199">
    <property type="entry name" value="SET domain"/>
    <property type="match status" value="1"/>
</dbReference>
<keyword evidence="4" id="KW-0808">Transferase</keyword>
<dbReference type="SMART" id="SM00317">
    <property type="entry name" value="SET"/>
    <property type="match status" value="1"/>
</dbReference>
<sequence>VVIPSPSRRQRQEIASAEYVPPPDTVPDGISEKYYPINVHQKRAKRGRHPTRRTATRDVISFAVENEDDNVTAPKILQKKINTKLHTTLQRKLKKISGPAVTFVPGDEHLLAQFAANFEFVNSYKTRQGVTPVSEEFNAGCVCAIACDPSRCLCLSKEEDTDEMVVGYRRAHDNMQMLVLTDEFLKRKAMIYECSSRCGCDERCWNRVVQSGRTVRLEIFNTGNRGFGLRSLDLIRAGQFIDCYLGEVITKEMADVREEIATLQNGSSYLFSLDFLISEDESKYVVDGNKYGGPTRFMNHSCNPNCRMFPVSRNHADEYLYDLAFFALKDVPPMTEMTFDYNPGFDEASKTVDPNAVQCLCGEANCRGQLWPNQRKAKGMI</sequence>
<dbReference type="Gene3D" id="2.170.270.10">
    <property type="entry name" value="SET domain"/>
    <property type="match status" value="1"/>
</dbReference>
<evidence type="ECO:0000256" key="3">
    <source>
        <dbReference type="ARBA" id="ARBA00022603"/>
    </source>
</evidence>
<evidence type="ECO:0000256" key="1">
    <source>
        <dbReference type="ARBA" id="ARBA00004286"/>
    </source>
</evidence>
<protein>
    <submittedName>
        <fullName evidence="12">SET domain-containing protein</fullName>
    </submittedName>
</protein>
<dbReference type="InterPro" id="IPR001214">
    <property type="entry name" value="SET_dom"/>
</dbReference>
<dbReference type="EMBL" id="MSFL01000003">
    <property type="protein sequence ID" value="PWY89774.1"/>
    <property type="molecule type" value="Genomic_DNA"/>
</dbReference>
<dbReference type="Proteomes" id="UP000247233">
    <property type="component" value="Unassembled WGS sequence"/>
</dbReference>
<dbReference type="Pfam" id="PF00856">
    <property type="entry name" value="SET"/>
    <property type="match status" value="1"/>
</dbReference>
<dbReference type="PROSITE" id="PS50280">
    <property type="entry name" value="SET"/>
    <property type="match status" value="1"/>
</dbReference>
<dbReference type="GO" id="GO:0008270">
    <property type="term" value="F:zinc ion binding"/>
    <property type="evidence" value="ECO:0007669"/>
    <property type="project" value="InterPro"/>
</dbReference>
<keyword evidence="2" id="KW-0158">Chromosome</keyword>
<reference evidence="12 13" key="1">
    <citation type="submission" date="2016-12" db="EMBL/GenBank/DDBJ databases">
        <title>The genomes of Aspergillus section Nigri reveals drivers in fungal speciation.</title>
        <authorList>
            <consortium name="DOE Joint Genome Institute"/>
            <person name="Vesth T.C."/>
            <person name="Nybo J."/>
            <person name="Theobald S."/>
            <person name="Brandl J."/>
            <person name="Frisvad J.C."/>
            <person name="Nielsen K.F."/>
            <person name="Lyhne E.K."/>
            <person name="Kogle M.E."/>
            <person name="Kuo A."/>
            <person name="Riley R."/>
            <person name="Clum A."/>
            <person name="Nolan M."/>
            <person name="Lipzen A."/>
            <person name="Salamov A."/>
            <person name="Henrissat B."/>
            <person name="Wiebenga A."/>
            <person name="De Vries R.P."/>
            <person name="Grigoriev I.V."/>
            <person name="Mortensen U.H."/>
            <person name="Andersen M.R."/>
            <person name="Baker S.E."/>
        </authorList>
    </citation>
    <scope>NUCLEOTIDE SEQUENCE [LARGE SCALE GENOMIC DNA]</scope>
    <source>
        <strain evidence="12 13">CBS 117.55</strain>
    </source>
</reference>
<evidence type="ECO:0000256" key="6">
    <source>
        <dbReference type="ARBA" id="ARBA00022723"/>
    </source>
</evidence>
<proteinExistence type="predicted"/>
<evidence type="ECO:0000259" key="10">
    <source>
        <dbReference type="PROSITE" id="PS50867"/>
    </source>
</evidence>
<dbReference type="PROSITE" id="PS50867">
    <property type="entry name" value="PRE_SET"/>
    <property type="match status" value="1"/>
</dbReference>
<dbReference type="AlphaFoldDB" id="A0A317WTP3"/>
<keyword evidence="13" id="KW-1185">Reference proteome</keyword>
<keyword evidence="3" id="KW-0489">Methyltransferase</keyword>
<dbReference type="VEuPathDB" id="FungiDB:BO70DRAFT_285109"/>
<feature type="domain" description="SET" evidence="9">
    <location>
        <begin position="215"/>
        <end position="342"/>
    </location>
</feature>
<evidence type="ECO:0000256" key="5">
    <source>
        <dbReference type="ARBA" id="ARBA00022691"/>
    </source>
</evidence>
<keyword evidence="5" id="KW-0949">S-adenosyl-L-methionine</keyword>
<keyword evidence="6" id="KW-0479">Metal-binding</keyword>
<evidence type="ECO:0000256" key="4">
    <source>
        <dbReference type="ARBA" id="ARBA00022679"/>
    </source>
</evidence>
<organism evidence="12 13">
    <name type="scientific">Aspergillus heteromorphus CBS 117.55</name>
    <dbReference type="NCBI Taxonomy" id="1448321"/>
    <lineage>
        <taxon>Eukaryota</taxon>
        <taxon>Fungi</taxon>
        <taxon>Dikarya</taxon>
        <taxon>Ascomycota</taxon>
        <taxon>Pezizomycotina</taxon>
        <taxon>Eurotiomycetes</taxon>
        <taxon>Eurotiomycetidae</taxon>
        <taxon>Eurotiales</taxon>
        <taxon>Aspergillaceae</taxon>
        <taxon>Aspergillus</taxon>
        <taxon>Aspergillus subgen. Circumdati</taxon>
    </lineage>
</organism>
<dbReference type="PANTHER" id="PTHR46223">
    <property type="entry name" value="HISTONE-LYSINE N-METHYLTRANSFERASE SUV39H"/>
    <property type="match status" value="1"/>
</dbReference>
<feature type="domain" description="Post-SET" evidence="11">
    <location>
        <begin position="355"/>
        <end position="371"/>
    </location>
</feature>
<dbReference type="InterPro" id="IPR007728">
    <property type="entry name" value="Pre-SET_dom"/>
</dbReference>
<gene>
    <name evidence="12" type="ORF">BO70DRAFT_285109</name>
</gene>
<dbReference type="PROSITE" id="PS50868">
    <property type="entry name" value="POST_SET"/>
    <property type="match status" value="1"/>
</dbReference>
<dbReference type="GO" id="GO:0005694">
    <property type="term" value="C:chromosome"/>
    <property type="evidence" value="ECO:0007669"/>
    <property type="project" value="UniProtKB-SubCell"/>
</dbReference>
<dbReference type="PANTHER" id="PTHR46223:SF3">
    <property type="entry name" value="HISTONE-LYSINE N-METHYLTRANSFERASE SET-23"/>
    <property type="match status" value="1"/>
</dbReference>
<comment type="caution">
    <text evidence="12">The sequence shown here is derived from an EMBL/GenBank/DDBJ whole genome shotgun (WGS) entry which is preliminary data.</text>
</comment>
<dbReference type="STRING" id="1448321.A0A317WTP3"/>
<evidence type="ECO:0000256" key="8">
    <source>
        <dbReference type="SAM" id="MobiDB-lite"/>
    </source>
</evidence>
<accession>A0A317WTP3</accession>
<feature type="domain" description="Pre-SET" evidence="10">
    <location>
        <begin position="139"/>
        <end position="212"/>
    </location>
</feature>
<dbReference type="OrthoDB" id="308383at2759"/>
<dbReference type="GO" id="GO:0032259">
    <property type="term" value="P:methylation"/>
    <property type="evidence" value="ECO:0007669"/>
    <property type="project" value="UniProtKB-KW"/>
</dbReference>
<dbReference type="Pfam" id="PF05033">
    <property type="entry name" value="Pre-SET"/>
    <property type="match status" value="1"/>
</dbReference>
<feature type="region of interest" description="Disordered" evidence="8">
    <location>
        <begin position="1"/>
        <end position="27"/>
    </location>
</feature>
<evidence type="ECO:0000259" key="9">
    <source>
        <dbReference type="PROSITE" id="PS50280"/>
    </source>
</evidence>
<dbReference type="InterPro" id="IPR046341">
    <property type="entry name" value="SET_dom_sf"/>
</dbReference>
<evidence type="ECO:0000259" key="11">
    <source>
        <dbReference type="PROSITE" id="PS50868"/>
    </source>
</evidence>
<dbReference type="RefSeq" id="XP_025402605.1">
    <property type="nucleotide sequence ID" value="XM_025539147.1"/>
</dbReference>
<dbReference type="GO" id="GO:0005634">
    <property type="term" value="C:nucleus"/>
    <property type="evidence" value="ECO:0007669"/>
    <property type="project" value="InterPro"/>
</dbReference>
<comment type="subcellular location">
    <subcellularLocation>
        <location evidence="1">Chromosome</location>
    </subcellularLocation>
</comment>
<dbReference type="GO" id="GO:0042054">
    <property type="term" value="F:histone methyltransferase activity"/>
    <property type="evidence" value="ECO:0007669"/>
    <property type="project" value="InterPro"/>
</dbReference>
<dbReference type="InterPro" id="IPR003616">
    <property type="entry name" value="Post-SET_dom"/>
</dbReference>
<dbReference type="GeneID" id="37061384"/>
<evidence type="ECO:0000313" key="12">
    <source>
        <dbReference type="EMBL" id="PWY89774.1"/>
    </source>
</evidence>
<evidence type="ECO:0000256" key="2">
    <source>
        <dbReference type="ARBA" id="ARBA00022454"/>
    </source>
</evidence>
<dbReference type="SMART" id="SM00468">
    <property type="entry name" value="PreSET"/>
    <property type="match status" value="1"/>
</dbReference>
<name>A0A317WTP3_9EURO</name>
<dbReference type="InterPro" id="IPR050973">
    <property type="entry name" value="H3K9_Histone-Lys_N-MTase"/>
</dbReference>
<keyword evidence="7" id="KW-0862">Zinc</keyword>
<evidence type="ECO:0000313" key="13">
    <source>
        <dbReference type="Proteomes" id="UP000247233"/>
    </source>
</evidence>
<evidence type="ECO:0000256" key="7">
    <source>
        <dbReference type="ARBA" id="ARBA00022833"/>
    </source>
</evidence>
<feature type="non-terminal residue" evidence="12">
    <location>
        <position position="1"/>
    </location>
</feature>